<feature type="domain" description="HTH tetR-type" evidence="5">
    <location>
        <begin position="40"/>
        <end position="70"/>
    </location>
</feature>
<evidence type="ECO:0000256" key="1">
    <source>
        <dbReference type="ARBA" id="ARBA00023015"/>
    </source>
</evidence>
<keyword evidence="1" id="KW-0805">Transcription regulation</keyword>
<dbReference type="InterPro" id="IPR001647">
    <property type="entry name" value="HTH_TetR"/>
</dbReference>
<evidence type="ECO:0000313" key="7">
    <source>
        <dbReference type="Proteomes" id="UP000431401"/>
    </source>
</evidence>
<name>A0A7K0DNL0_9NOCA</name>
<evidence type="ECO:0000259" key="5">
    <source>
        <dbReference type="Pfam" id="PF00440"/>
    </source>
</evidence>
<dbReference type="OrthoDB" id="2356263at2"/>
<dbReference type="GO" id="GO:0003700">
    <property type="term" value="F:DNA-binding transcription factor activity"/>
    <property type="evidence" value="ECO:0007669"/>
    <property type="project" value="TreeGrafter"/>
</dbReference>
<gene>
    <name evidence="6" type="ORF">NRB56_28920</name>
</gene>
<dbReference type="PANTHER" id="PTHR30055">
    <property type="entry name" value="HTH-TYPE TRANSCRIPTIONAL REGULATOR RUTR"/>
    <property type="match status" value="1"/>
</dbReference>
<keyword evidence="2" id="KW-0238">DNA-binding</keyword>
<evidence type="ECO:0000313" key="6">
    <source>
        <dbReference type="EMBL" id="MQY27309.1"/>
    </source>
</evidence>
<sequence length="245" mass="27336">MPDAEPDKMFPMSSTSPDSSSSPDRPVSRKEQREATRRLLLRTAERLFAERGLSQVSMRQLVEAAGQGNNSAVKYHVGTRDDLIREIIRTHIEPILRRTEERVTQVRDSDDPRDHVASLVLPYTEHLAGLGAPSWFARFNAQVAVDPAFGEELRSLGFPRIPIYQEGAAAFWRGSPDLPPAEFALRRQAMRTVVIHTCADHERLAATAGEPGDWDMVGEALTDAITGLLVAPRRPPKPAPRKHHR</sequence>
<feature type="region of interest" description="Disordered" evidence="4">
    <location>
        <begin position="1"/>
        <end position="34"/>
    </location>
</feature>
<comment type="caution">
    <text evidence="6">The sequence shown here is derived from an EMBL/GenBank/DDBJ whole genome shotgun (WGS) entry which is preliminary data.</text>
</comment>
<protein>
    <recommendedName>
        <fullName evidence="5">HTH tetR-type domain-containing protein</fullName>
    </recommendedName>
</protein>
<accession>A0A7K0DNL0</accession>
<evidence type="ECO:0000256" key="2">
    <source>
        <dbReference type="ARBA" id="ARBA00023125"/>
    </source>
</evidence>
<evidence type="ECO:0000256" key="4">
    <source>
        <dbReference type="SAM" id="MobiDB-lite"/>
    </source>
</evidence>
<dbReference type="GO" id="GO:0000976">
    <property type="term" value="F:transcription cis-regulatory region binding"/>
    <property type="evidence" value="ECO:0007669"/>
    <property type="project" value="TreeGrafter"/>
</dbReference>
<keyword evidence="7" id="KW-1185">Reference proteome</keyword>
<dbReference type="Gene3D" id="1.10.357.10">
    <property type="entry name" value="Tetracycline Repressor, domain 2"/>
    <property type="match status" value="1"/>
</dbReference>
<dbReference type="SUPFAM" id="SSF46689">
    <property type="entry name" value="Homeodomain-like"/>
    <property type="match status" value="1"/>
</dbReference>
<evidence type="ECO:0000256" key="3">
    <source>
        <dbReference type="ARBA" id="ARBA00023163"/>
    </source>
</evidence>
<keyword evidence="3" id="KW-0804">Transcription</keyword>
<proteinExistence type="predicted"/>
<organism evidence="6 7">
    <name type="scientific">Nocardia aurantia</name>
    <dbReference type="NCBI Taxonomy" id="2585199"/>
    <lineage>
        <taxon>Bacteria</taxon>
        <taxon>Bacillati</taxon>
        <taxon>Actinomycetota</taxon>
        <taxon>Actinomycetes</taxon>
        <taxon>Mycobacteriales</taxon>
        <taxon>Nocardiaceae</taxon>
        <taxon>Nocardia</taxon>
    </lineage>
</organism>
<dbReference type="Proteomes" id="UP000431401">
    <property type="component" value="Unassembled WGS sequence"/>
</dbReference>
<dbReference type="Pfam" id="PF00440">
    <property type="entry name" value="TetR_N"/>
    <property type="match status" value="1"/>
</dbReference>
<dbReference type="InterPro" id="IPR050109">
    <property type="entry name" value="HTH-type_TetR-like_transc_reg"/>
</dbReference>
<feature type="compositionally biased region" description="Low complexity" evidence="4">
    <location>
        <begin position="11"/>
        <end position="25"/>
    </location>
</feature>
<dbReference type="InterPro" id="IPR009057">
    <property type="entry name" value="Homeodomain-like_sf"/>
</dbReference>
<dbReference type="EMBL" id="WEGI01000006">
    <property type="protein sequence ID" value="MQY27309.1"/>
    <property type="molecule type" value="Genomic_DNA"/>
</dbReference>
<reference evidence="6 7" key="1">
    <citation type="submission" date="2019-10" db="EMBL/GenBank/DDBJ databases">
        <title>Nocardia macrotermitis sp. nov. and Nocardia aurantia sp. nov., isolated from the gut of fungus growing-termite Macrotermes natalensis.</title>
        <authorList>
            <person name="Benndorf R."/>
            <person name="Schwitalla J."/>
            <person name="Martin K."/>
            <person name="De Beer W."/>
            <person name="Kaster A.-K."/>
            <person name="Vollmers J."/>
            <person name="Poulsen M."/>
            <person name="Beemelmanns C."/>
        </authorList>
    </citation>
    <scope>NUCLEOTIDE SEQUENCE [LARGE SCALE GENOMIC DNA]</scope>
    <source>
        <strain evidence="6 7">RB56</strain>
    </source>
</reference>
<dbReference type="PANTHER" id="PTHR30055:SF234">
    <property type="entry name" value="HTH-TYPE TRANSCRIPTIONAL REGULATOR BETI"/>
    <property type="match status" value="1"/>
</dbReference>
<dbReference type="AlphaFoldDB" id="A0A7K0DNL0"/>